<keyword evidence="5" id="KW-0961">Cell wall biogenesis/degradation</keyword>
<keyword evidence="8" id="KW-1185">Reference proteome</keyword>
<dbReference type="GO" id="GO:0009252">
    <property type="term" value="P:peptidoglycan biosynthetic process"/>
    <property type="evidence" value="ECO:0007669"/>
    <property type="project" value="UniProtKB-KW"/>
</dbReference>
<dbReference type="InterPro" id="IPR005490">
    <property type="entry name" value="LD_TPept_cat_dom"/>
</dbReference>
<comment type="pathway">
    <text evidence="1">Cell wall biogenesis; peptidoglycan biosynthesis.</text>
</comment>
<dbReference type="GO" id="GO:0008360">
    <property type="term" value="P:regulation of cell shape"/>
    <property type="evidence" value="ECO:0007669"/>
    <property type="project" value="UniProtKB-KW"/>
</dbReference>
<dbReference type="GO" id="GO:0071555">
    <property type="term" value="P:cell wall organization"/>
    <property type="evidence" value="ECO:0007669"/>
    <property type="project" value="UniProtKB-KW"/>
</dbReference>
<evidence type="ECO:0000256" key="3">
    <source>
        <dbReference type="ARBA" id="ARBA00022960"/>
    </source>
</evidence>
<comment type="caution">
    <text evidence="7">The sequence shown here is derived from an EMBL/GenBank/DDBJ whole genome shotgun (WGS) entry which is preliminary data.</text>
</comment>
<reference evidence="7" key="1">
    <citation type="submission" date="2019-12" db="EMBL/GenBank/DDBJ databases">
        <title>Clostridiaceae gen. nov. sp. nov., isolated from sediment in Xinjiang, China.</title>
        <authorList>
            <person name="Zhang R."/>
        </authorList>
    </citation>
    <scope>NUCLEOTIDE SEQUENCE</scope>
    <source>
        <strain evidence="7">D2Q-11</strain>
    </source>
</reference>
<evidence type="ECO:0000256" key="2">
    <source>
        <dbReference type="ARBA" id="ARBA00022679"/>
    </source>
</evidence>
<evidence type="ECO:0000256" key="1">
    <source>
        <dbReference type="ARBA" id="ARBA00004752"/>
    </source>
</evidence>
<dbReference type="GO" id="GO:0016740">
    <property type="term" value="F:transferase activity"/>
    <property type="evidence" value="ECO:0007669"/>
    <property type="project" value="UniProtKB-KW"/>
</dbReference>
<gene>
    <name evidence="7" type="ORF">GOQ27_11020</name>
</gene>
<dbReference type="AlphaFoldDB" id="A0A942V2Y0"/>
<organism evidence="7 8">
    <name type="scientific">Anaeromonas frigoriresistens</name>
    <dbReference type="NCBI Taxonomy" id="2683708"/>
    <lineage>
        <taxon>Bacteria</taxon>
        <taxon>Bacillati</taxon>
        <taxon>Bacillota</taxon>
        <taxon>Tissierellia</taxon>
        <taxon>Tissierellales</taxon>
        <taxon>Thermohalobacteraceae</taxon>
        <taxon>Anaeromonas</taxon>
    </lineage>
</organism>
<sequence>MNVIDLDTKEIIKKYTVSTGKDDTPTPIGDFKIIQKSQWCGSFGSRWMKLNIEWSSYR</sequence>
<evidence type="ECO:0000256" key="5">
    <source>
        <dbReference type="ARBA" id="ARBA00023316"/>
    </source>
</evidence>
<keyword evidence="2" id="KW-0808">Transferase</keyword>
<feature type="domain" description="L,D-TPase catalytic" evidence="6">
    <location>
        <begin position="9"/>
        <end position="41"/>
    </location>
</feature>
<keyword evidence="3" id="KW-0133">Cell shape</keyword>
<dbReference type="Proteomes" id="UP000724672">
    <property type="component" value="Unassembled WGS sequence"/>
</dbReference>
<dbReference type="Pfam" id="PF03734">
    <property type="entry name" value="YkuD"/>
    <property type="match status" value="1"/>
</dbReference>
<dbReference type="SUPFAM" id="SSF141523">
    <property type="entry name" value="L,D-transpeptidase catalytic domain-like"/>
    <property type="match status" value="1"/>
</dbReference>
<dbReference type="InterPro" id="IPR038063">
    <property type="entry name" value="Transpep_catalytic_dom"/>
</dbReference>
<name>A0A942V2Y0_9FIRM</name>
<dbReference type="EMBL" id="WSFT01000039">
    <property type="protein sequence ID" value="MBS4538997.1"/>
    <property type="molecule type" value="Genomic_DNA"/>
</dbReference>
<dbReference type="Gene3D" id="2.40.440.10">
    <property type="entry name" value="L,D-transpeptidase catalytic domain-like"/>
    <property type="match status" value="1"/>
</dbReference>
<dbReference type="CDD" id="cd16913">
    <property type="entry name" value="YkuD_like"/>
    <property type="match status" value="1"/>
</dbReference>
<protein>
    <submittedName>
        <fullName evidence="7">L,D-transpeptidase</fullName>
    </submittedName>
</protein>
<evidence type="ECO:0000313" key="8">
    <source>
        <dbReference type="Proteomes" id="UP000724672"/>
    </source>
</evidence>
<evidence type="ECO:0000256" key="4">
    <source>
        <dbReference type="ARBA" id="ARBA00022984"/>
    </source>
</evidence>
<evidence type="ECO:0000259" key="6">
    <source>
        <dbReference type="Pfam" id="PF03734"/>
    </source>
</evidence>
<accession>A0A942V2Y0</accession>
<evidence type="ECO:0000313" key="7">
    <source>
        <dbReference type="EMBL" id="MBS4538997.1"/>
    </source>
</evidence>
<proteinExistence type="predicted"/>
<keyword evidence="4" id="KW-0573">Peptidoglycan synthesis</keyword>